<protein>
    <submittedName>
        <fullName evidence="2">Uncharacterized protein</fullName>
    </submittedName>
</protein>
<dbReference type="EMBL" id="JAWXYG010000008">
    <property type="protein sequence ID" value="KAK4266329.1"/>
    <property type="molecule type" value="Genomic_DNA"/>
</dbReference>
<gene>
    <name evidence="2" type="ORF">QN277_027270</name>
</gene>
<dbReference type="PANTHER" id="PTHR35986">
    <property type="entry name" value="EXPRESSED PROTEIN"/>
    <property type="match status" value="1"/>
</dbReference>
<feature type="region of interest" description="Disordered" evidence="1">
    <location>
        <begin position="162"/>
        <end position="191"/>
    </location>
</feature>
<organism evidence="2 3">
    <name type="scientific">Acacia crassicarpa</name>
    <name type="common">northern wattle</name>
    <dbReference type="NCBI Taxonomy" id="499986"/>
    <lineage>
        <taxon>Eukaryota</taxon>
        <taxon>Viridiplantae</taxon>
        <taxon>Streptophyta</taxon>
        <taxon>Embryophyta</taxon>
        <taxon>Tracheophyta</taxon>
        <taxon>Spermatophyta</taxon>
        <taxon>Magnoliopsida</taxon>
        <taxon>eudicotyledons</taxon>
        <taxon>Gunneridae</taxon>
        <taxon>Pentapetalae</taxon>
        <taxon>rosids</taxon>
        <taxon>fabids</taxon>
        <taxon>Fabales</taxon>
        <taxon>Fabaceae</taxon>
        <taxon>Caesalpinioideae</taxon>
        <taxon>mimosoid clade</taxon>
        <taxon>Acacieae</taxon>
        <taxon>Acacia</taxon>
    </lineage>
</organism>
<evidence type="ECO:0000256" key="1">
    <source>
        <dbReference type="SAM" id="MobiDB-lite"/>
    </source>
</evidence>
<comment type="caution">
    <text evidence="2">The sequence shown here is derived from an EMBL/GenBank/DDBJ whole genome shotgun (WGS) entry which is preliminary data.</text>
</comment>
<proteinExistence type="predicted"/>
<sequence length="262" mass="30085">MGDALFMLQQVLLSRREKVTPEEANILNSCKSKALEDFADGAIFAGVLAWSSTWKLKRSFRVNLAAGSAAFFGFRRFFRSLDSSIDHILQMDGTRMQKELADILVNQFPNDPSKMQLISKYFYTERVYDDSTSHYPKLRWRYRNSYSDDLVNGQRKLDHDFSDSSFGDSYDDSQNSSQSSSKEASDGTKTTRDTKCVFVNPALDRKEGTDPLDYLFAFGGPVEEIHHSSTPNKPPGIHNRGHRRYHRRRRMRHHQGLPNSEV</sequence>
<accession>A0AAE1K5R9</accession>
<dbReference type="Proteomes" id="UP001293593">
    <property type="component" value="Unassembled WGS sequence"/>
</dbReference>
<feature type="compositionally biased region" description="Low complexity" evidence="1">
    <location>
        <begin position="163"/>
        <end position="182"/>
    </location>
</feature>
<dbReference type="AlphaFoldDB" id="A0AAE1K5R9"/>
<keyword evidence="3" id="KW-1185">Reference proteome</keyword>
<evidence type="ECO:0000313" key="3">
    <source>
        <dbReference type="Proteomes" id="UP001293593"/>
    </source>
</evidence>
<evidence type="ECO:0000313" key="2">
    <source>
        <dbReference type="EMBL" id="KAK4266329.1"/>
    </source>
</evidence>
<feature type="compositionally biased region" description="Basic residues" evidence="1">
    <location>
        <begin position="239"/>
        <end position="255"/>
    </location>
</feature>
<name>A0AAE1K5R9_9FABA</name>
<reference evidence="2" key="1">
    <citation type="submission" date="2023-10" db="EMBL/GenBank/DDBJ databases">
        <title>Chromosome-level genome of the transformable northern wattle, Acacia crassicarpa.</title>
        <authorList>
            <person name="Massaro I."/>
            <person name="Sinha N.R."/>
            <person name="Poethig S."/>
            <person name="Leichty A.R."/>
        </authorList>
    </citation>
    <scope>NUCLEOTIDE SEQUENCE</scope>
    <source>
        <strain evidence="2">Acra3RX</strain>
        <tissue evidence="2">Leaf</tissue>
    </source>
</reference>
<feature type="region of interest" description="Disordered" evidence="1">
    <location>
        <begin position="225"/>
        <end position="262"/>
    </location>
</feature>
<dbReference type="PANTHER" id="PTHR35986:SF1">
    <property type="entry name" value="OS10G0430800 PROTEIN"/>
    <property type="match status" value="1"/>
</dbReference>